<reference evidence="4 5" key="1">
    <citation type="journal article" date="2011" name="Science">
        <title>The Selaginella genome identifies genetic changes associated with the evolution of vascular plants.</title>
        <authorList>
            <person name="Banks J.A."/>
            <person name="Nishiyama T."/>
            <person name="Hasebe M."/>
            <person name="Bowman J.L."/>
            <person name="Gribskov M."/>
            <person name="dePamphilis C."/>
            <person name="Albert V.A."/>
            <person name="Aono N."/>
            <person name="Aoyama T."/>
            <person name="Ambrose B.A."/>
            <person name="Ashton N.W."/>
            <person name="Axtell M.J."/>
            <person name="Barker E."/>
            <person name="Barker M.S."/>
            <person name="Bennetzen J.L."/>
            <person name="Bonawitz N.D."/>
            <person name="Chapple C."/>
            <person name="Cheng C."/>
            <person name="Correa L.G."/>
            <person name="Dacre M."/>
            <person name="DeBarry J."/>
            <person name="Dreyer I."/>
            <person name="Elias M."/>
            <person name="Engstrom E.M."/>
            <person name="Estelle M."/>
            <person name="Feng L."/>
            <person name="Finet C."/>
            <person name="Floyd S.K."/>
            <person name="Frommer W.B."/>
            <person name="Fujita T."/>
            <person name="Gramzow L."/>
            <person name="Gutensohn M."/>
            <person name="Harholt J."/>
            <person name="Hattori M."/>
            <person name="Heyl A."/>
            <person name="Hirai T."/>
            <person name="Hiwatashi Y."/>
            <person name="Ishikawa M."/>
            <person name="Iwata M."/>
            <person name="Karol K.G."/>
            <person name="Koehler B."/>
            <person name="Kolukisaoglu U."/>
            <person name="Kubo M."/>
            <person name="Kurata T."/>
            <person name="Lalonde S."/>
            <person name="Li K."/>
            <person name="Li Y."/>
            <person name="Litt A."/>
            <person name="Lyons E."/>
            <person name="Manning G."/>
            <person name="Maruyama T."/>
            <person name="Michael T.P."/>
            <person name="Mikami K."/>
            <person name="Miyazaki S."/>
            <person name="Morinaga S."/>
            <person name="Murata T."/>
            <person name="Mueller-Roeber B."/>
            <person name="Nelson D.R."/>
            <person name="Obara M."/>
            <person name="Oguri Y."/>
            <person name="Olmstead R.G."/>
            <person name="Onodera N."/>
            <person name="Petersen B.L."/>
            <person name="Pils B."/>
            <person name="Prigge M."/>
            <person name="Rensing S.A."/>
            <person name="Riano-Pachon D.M."/>
            <person name="Roberts A.W."/>
            <person name="Sato Y."/>
            <person name="Scheller H.V."/>
            <person name="Schulz B."/>
            <person name="Schulz C."/>
            <person name="Shakirov E.V."/>
            <person name="Shibagaki N."/>
            <person name="Shinohara N."/>
            <person name="Shippen D.E."/>
            <person name="Soerensen I."/>
            <person name="Sotooka R."/>
            <person name="Sugimoto N."/>
            <person name="Sugita M."/>
            <person name="Sumikawa N."/>
            <person name="Tanurdzic M."/>
            <person name="Theissen G."/>
            <person name="Ulvskov P."/>
            <person name="Wakazuki S."/>
            <person name="Weng J.K."/>
            <person name="Willats W.W."/>
            <person name="Wipf D."/>
            <person name="Wolf P.G."/>
            <person name="Yang L."/>
            <person name="Zimmer A.D."/>
            <person name="Zhu Q."/>
            <person name="Mitros T."/>
            <person name="Hellsten U."/>
            <person name="Loque D."/>
            <person name="Otillar R."/>
            <person name="Salamov A."/>
            <person name="Schmutz J."/>
            <person name="Shapiro H."/>
            <person name="Lindquist E."/>
            <person name="Lucas S."/>
            <person name="Rokhsar D."/>
            <person name="Grigoriev I.V."/>
        </authorList>
    </citation>
    <scope>NUCLEOTIDE SEQUENCE [LARGE SCALE GENOMIC DNA]</scope>
</reference>
<evidence type="ECO:0000313" key="4">
    <source>
        <dbReference type="EMBL" id="EFJ28922.1"/>
    </source>
</evidence>
<protein>
    <recommendedName>
        <fullName evidence="2">HMA domain-containing protein</fullName>
    </recommendedName>
</protein>
<organism evidence="5">
    <name type="scientific">Selaginella moellendorffii</name>
    <name type="common">Spikemoss</name>
    <dbReference type="NCBI Taxonomy" id="88036"/>
    <lineage>
        <taxon>Eukaryota</taxon>
        <taxon>Viridiplantae</taxon>
        <taxon>Streptophyta</taxon>
        <taxon>Embryophyta</taxon>
        <taxon>Tracheophyta</taxon>
        <taxon>Lycopodiopsida</taxon>
        <taxon>Selaginellales</taxon>
        <taxon>Selaginellaceae</taxon>
        <taxon>Selaginella</taxon>
    </lineage>
</organism>
<dbReference type="Proteomes" id="UP000001514">
    <property type="component" value="Unassembled WGS sequence"/>
</dbReference>
<dbReference type="PANTHER" id="PTHR22814:SF336">
    <property type="entry name" value="HEAVY METAL-ASSOCIATED ISOPRENYLATED PLANT PROTEIN 23"/>
    <property type="match status" value="1"/>
</dbReference>
<dbReference type="OMA" id="NEQEGGH"/>
<dbReference type="HOGENOM" id="CLU_134973_3_2_1"/>
<feature type="domain" description="HMA" evidence="2">
    <location>
        <begin position="1"/>
        <end position="63"/>
    </location>
</feature>
<dbReference type="EMBL" id="GL377631">
    <property type="protein sequence ID" value="EFJ13627.1"/>
    <property type="molecule type" value="Genomic_DNA"/>
</dbReference>
<gene>
    <name evidence="3" type="ORF">SELMODRAFT_9115</name>
    <name evidence="4" type="ORF">SELMODRAFT_9116</name>
</gene>
<feature type="non-terminal residue" evidence="4">
    <location>
        <position position="80"/>
    </location>
</feature>
<dbReference type="AlphaFoldDB" id="D8RFT6"/>
<feature type="non-terminal residue" evidence="4">
    <location>
        <position position="1"/>
    </location>
</feature>
<name>D8RFT6_SELML</name>
<dbReference type="GO" id="GO:0046872">
    <property type="term" value="F:metal ion binding"/>
    <property type="evidence" value="ECO:0007669"/>
    <property type="project" value="UniProtKB-KW"/>
</dbReference>
<dbReference type="FunFam" id="3.30.70.100:FF:000008">
    <property type="entry name" value="Copper transport protein ATOX1"/>
    <property type="match status" value="1"/>
</dbReference>
<dbReference type="Gramene" id="EFJ13627">
    <property type="protein sequence ID" value="EFJ13627"/>
    <property type="gene ID" value="SELMODRAFT_9115"/>
</dbReference>
<dbReference type="InterPro" id="IPR036163">
    <property type="entry name" value="HMA_dom_sf"/>
</dbReference>
<evidence type="ECO:0000313" key="3">
    <source>
        <dbReference type="EMBL" id="EFJ13627.1"/>
    </source>
</evidence>
<dbReference type="Pfam" id="PF00403">
    <property type="entry name" value="HMA"/>
    <property type="match status" value="1"/>
</dbReference>
<dbReference type="Gene3D" id="3.30.70.100">
    <property type="match status" value="1"/>
</dbReference>
<dbReference type="Gramene" id="EFJ28922">
    <property type="protein sequence ID" value="EFJ28922"/>
    <property type="gene ID" value="SELMODRAFT_9116"/>
</dbReference>
<dbReference type="EMBL" id="GL377578">
    <property type="protein sequence ID" value="EFJ28922.1"/>
    <property type="molecule type" value="Genomic_DNA"/>
</dbReference>
<keyword evidence="5" id="KW-1185">Reference proteome</keyword>
<evidence type="ECO:0000256" key="1">
    <source>
        <dbReference type="ARBA" id="ARBA00022723"/>
    </source>
</evidence>
<dbReference type="STRING" id="88036.D8RFT6"/>
<dbReference type="SUPFAM" id="SSF55008">
    <property type="entry name" value="HMA, heavy metal-associated domain"/>
    <property type="match status" value="1"/>
</dbReference>
<proteinExistence type="predicted"/>
<dbReference type="OrthoDB" id="689350at2759"/>
<dbReference type="InParanoid" id="D8RFT6"/>
<dbReference type="KEGG" id="smo:SELMODRAFT_9115"/>
<evidence type="ECO:0000313" key="5">
    <source>
        <dbReference type="Proteomes" id="UP000001514"/>
    </source>
</evidence>
<dbReference type="eggNOG" id="KOG1603">
    <property type="taxonomic scope" value="Eukaryota"/>
</dbReference>
<sequence>QTVVIKVRMHCEGCRKKVKKALSKIPGIQELKVDLKEQKVTIKGDVDIKKVLLKLARTGKMNEVLQPASAPAEPNKPKES</sequence>
<dbReference type="KEGG" id="smo:SELMODRAFT_9116"/>
<keyword evidence="1" id="KW-0479">Metal-binding</keyword>
<dbReference type="PANTHER" id="PTHR22814">
    <property type="entry name" value="COPPER TRANSPORT PROTEIN ATOX1-RELATED"/>
    <property type="match status" value="1"/>
</dbReference>
<evidence type="ECO:0000259" key="2">
    <source>
        <dbReference type="PROSITE" id="PS50846"/>
    </source>
</evidence>
<dbReference type="PROSITE" id="PS50846">
    <property type="entry name" value="HMA_2"/>
    <property type="match status" value="1"/>
</dbReference>
<dbReference type="CDD" id="cd00371">
    <property type="entry name" value="HMA"/>
    <property type="match status" value="1"/>
</dbReference>
<dbReference type="InterPro" id="IPR006121">
    <property type="entry name" value="HMA_dom"/>
</dbReference>
<accession>D8RFT6</accession>